<organism evidence="9 10">
    <name type="scientific">Callorhinchus milii</name>
    <name type="common">Ghost shark</name>
    <dbReference type="NCBI Taxonomy" id="7868"/>
    <lineage>
        <taxon>Eukaryota</taxon>
        <taxon>Metazoa</taxon>
        <taxon>Chordata</taxon>
        <taxon>Craniata</taxon>
        <taxon>Vertebrata</taxon>
        <taxon>Chondrichthyes</taxon>
        <taxon>Holocephali</taxon>
        <taxon>Chimaeriformes</taxon>
        <taxon>Callorhinchidae</taxon>
        <taxon>Callorhinchus</taxon>
    </lineage>
</organism>
<dbReference type="PANTHER" id="PTHR24034:SF200">
    <property type="entry name" value="EGF-LIKE AND EMI DOMAIN-CONTAINING PROTEIN 1"/>
    <property type="match status" value="1"/>
</dbReference>
<reference evidence="9" key="4">
    <citation type="submission" date="2025-08" db="UniProtKB">
        <authorList>
            <consortium name="Ensembl"/>
        </authorList>
    </citation>
    <scope>IDENTIFICATION</scope>
</reference>
<dbReference type="Pfam" id="PF07645">
    <property type="entry name" value="EGF_CA"/>
    <property type="match status" value="2"/>
</dbReference>
<keyword evidence="10" id="KW-1185">Reference proteome</keyword>
<evidence type="ECO:0000313" key="9">
    <source>
        <dbReference type="Ensembl" id="ENSCMIP00000003788.1"/>
    </source>
</evidence>
<evidence type="ECO:0000256" key="1">
    <source>
        <dbReference type="ARBA" id="ARBA00022536"/>
    </source>
</evidence>
<dbReference type="Gene3D" id="2.10.25.10">
    <property type="entry name" value="Laminin"/>
    <property type="match status" value="3"/>
</dbReference>
<feature type="signal peptide" evidence="7">
    <location>
        <begin position="1"/>
        <end position="18"/>
    </location>
</feature>
<dbReference type="InterPro" id="IPR050751">
    <property type="entry name" value="ECM_structural_protein"/>
</dbReference>
<comment type="caution">
    <text evidence="5">Lacks conserved residue(s) required for the propagation of feature annotation.</text>
</comment>
<dbReference type="InterPro" id="IPR018097">
    <property type="entry name" value="EGF_Ca-bd_CS"/>
</dbReference>
<dbReference type="SMART" id="SM00181">
    <property type="entry name" value="EGF"/>
    <property type="match status" value="3"/>
</dbReference>
<feature type="compositionally biased region" description="Polar residues" evidence="6">
    <location>
        <begin position="33"/>
        <end position="54"/>
    </location>
</feature>
<feature type="disulfide bond" evidence="5">
    <location>
        <begin position="166"/>
        <end position="183"/>
    </location>
</feature>
<name>A0A4W3GJI4_CALMI</name>
<dbReference type="Ensembl" id="ENSCMIT00000003933.1">
    <property type="protein sequence ID" value="ENSCMIP00000003788.1"/>
    <property type="gene ID" value="ENSCMIG00000002272.1"/>
</dbReference>
<proteinExistence type="predicted"/>
<dbReference type="InterPro" id="IPR001881">
    <property type="entry name" value="EGF-like_Ca-bd_dom"/>
</dbReference>
<feature type="region of interest" description="Disordered" evidence="6">
    <location>
        <begin position="25"/>
        <end position="54"/>
    </location>
</feature>
<evidence type="ECO:0000256" key="4">
    <source>
        <dbReference type="ARBA" id="ARBA00023157"/>
    </source>
</evidence>
<reference evidence="10" key="1">
    <citation type="journal article" date="2006" name="Science">
        <title>Ancient noncoding elements conserved in the human genome.</title>
        <authorList>
            <person name="Venkatesh B."/>
            <person name="Kirkness E.F."/>
            <person name="Loh Y.H."/>
            <person name="Halpern A.L."/>
            <person name="Lee A.P."/>
            <person name="Johnson J."/>
            <person name="Dandona N."/>
            <person name="Viswanathan L.D."/>
            <person name="Tay A."/>
            <person name="Venter J.C."/>
            <person name="Strausberg R.L."/>
            <person name="Brenner S."/>
        </authorList>
    </citation>
    <scope>NUCLEOTIDE SEQUENCE [LARGE SCALE GENOMIC DNA]</scope>
</reference>
<dbReference type="CDD" id="cd00054">
    <property type="entry name" value="EGF_CA"/>
    <property type="match status" value="2"/>
</dbReference>
<dbReference type="PANTHER" id="PTHR24034">
    <property type="entry name" value="EGF-LIKE DOMAIN-CONTAINING PROTEIN"/>
    <property type="match status" value="1"/>
</dbReference>
<reference evidence="10" key="3">
    <citation type="journal article" date="2014" name="Nature">
        <title>Elephant shark genome provides unique insights into gnathostome evolution.</title>
        <authorList>
            <consortium name="International Elephant Shark Genome Sequencing Consortium"/>
            <person name="Venkatesh B."/>
            <person name="Lee A.P."/>
            <person name="Ravi V."/>
            <person name="Maurya A.K."/>
            <person name="Lian M.M."/>
            <person name="Swann J.B."/>
            <person name="Ohta Y."/>
            <person name="Flajnik M.F."/>
            <person name="Sutoh Y."/>
            <person name="Kasahara M."/>
            <person name="Hoon S."/>
            <person name="Gangu V."/>
            <person name="Roy S.W."/>
            <person name="Irimia M."/>
            <person name="Korzh V."/>
            <person name="Kondrychyn I."/>
            <person name="Lim Z.W."/>
            <person name="Tay B.H."/>
            <person name="Tohari S."/>
            <person name="Kong K.W."/>
            <person name="Ho S."/>
            <person name="Lorente-Galdos B."/>
            <person name="Quilez J."/>
            <person name="Marques-Bonet T."/>
            <person name="Raney B.J."/>
            <person name="Ingham P.W."/>
            <person name="Tay A."/>
            <person name="Hillier L.W."/>
            <person name="Minx P."/>
            <person name="Boehm T."/>
            <person name="Wilson R.K."/>
            <person name="Brenner S."/>
            <person name="Warren W.C."/>
        </authorList>
    </citation>
    <scope>NUCLEOTIDE SEQUENCE [LARGE SCALE GENOMIC DNA]</scope>
</reference>
<dbReference type="FunFam" id="2.10.25.10:FF:000038">
    <property type="entry name" value="Fibrillin 2"/>
    <property type="match status" value="2"/>
</dbReference>
<accession>A0A4W3GJI4</accession>
<dbReference type="SMART" id="SM00179">
    <property type="entry name" value="EGF_CA"/>
    <property type="match status" value="2"/>
</dbReference>
<dbReference type="InterPro" id="IPR000152">
    <property type="entry name" value="EGF-type_Asp/Asn_hydroxyl_site"/>
</dbReference>
<dbReference type="InterPro" id="IPR049883">
    <property type="entry name" value="NOTCH1_EGF-like"/>
</dbReference>
<dbReference type="Proteomes" id="UP000314986">
    <property type="component" value="Unassembled WGS sequence"/>
</dbReference>
<dbReference type="PROSITE" id="PS01186">
    <property type="entry name" value="EGF_2"/>
    <property type="match status" value="2"/>
</dbReference>
<dbReference type="InterPro" id="IPR009030">
    <property type="entry name" value="Growth_fac_rcpt_cys_sf"/>
</dbReference>
<keyword evidence="4 5" id="KW-1015">Disulfide bond</keyword>
<feature type="chain" id="PRO_5021375317" description="EGF-like domain-containing protein" evidence="7">
    <location>
        <begin position="19"/>
        <end position="221"/>
    </location>
</feature>
<evidence type="ECO:0000256" key="6">
    <source>
        <dbReference type="SAM" id="MobiDB-lite"/>
    </source>
</evidence>
<keyword evidence="3" id="KW-0677">Repeat</keyword>
<evidence type="ECO:0000256" key="3">
    <source>
        <dbReference type="ARBA" id="ARBA00022737"/>
    </source>
</evidence>
<evidence type="ECO:0000256" key="5">
    <source>
        <dbReference type="PROSITE-ProRule" id="PRU00076"/>
    </source>
</evidence>
<dbReference type="GO" id="GO:0005509">
    <property type="term" value="F:calcium ion binding"/>
    <property type="evidence" value="ECO:0007669"/>
    <property type="project" value="InterPro"/>
</dbReference>
<feature type="domain" description="EGF-like" evidence="8">
    <location>
        <begin position="109"/>
        <end position="155"/>
    </location>
</feature>
<feature type="domain" description="EGF-like" evidence="8">
    <location>
        <begin position="156"/>
        <end position="197"/>
    </location>
</feature>
<protein>
    <recommendedName>
        <fullName evidence="8">EGF-like domain-containing protein</fullName>
    </recommendedName>
</protein>
<evidence type="ECO:0000313" key="10">
    <source>
        <dbReference type="Proteomes" id="UP000314986"/>
    </source>
</evidence>
<keyword evidence="1 5" id="KW-0245">EGF-like domain</keyword>
<dbReference type="PROSITE" id="PS01187">
    <property type="entry name" value="EGF_CA"/>
    <property type="match status" value="1"/>
</dbReference>
<reference evidence="10" key="2">
    <citation type="journal article" date="2007" name="PLoS Biol.">
        <title>Survey sequencing and comparative analysis of the elephant shark (Callorhinchus milii) genome.</title>
        <authorList>
            <person name="Venkatesh B."/>
            <person name="Kirkness E.F."/>
            <person name="Loh Y.H."/>
            <person name="Halpern A.L."/>
            <person name="Lee A.P."/>
            <person name="Johnson J."/>
            <person name="Dandona N."/>
            <person name="Viswanathan L.D."/>
            <person name="Tay A."/>
            <person name="Venter J.C."/>
            <person name="Strausberg R.L."/>
            <person name="Brenner S."/>
        </authorList>
    </citation>
    <scope>NUCLEOTIDE SEQUENCE [LARGE SCALE GENOMIC DNA]</scope>
</reference>
<evidence type="ECO:0000256" key="2">
    <source>
        <dbReference type="ARBA" id="ARBA00022729"/>
    </source>
</evidence>
<dbReference type="InterPro" id="IPR000742">
    <property type="entry name" value="EGF"/>
</dbReference>
<sequence>MWLTQSVRLLLALWWVRGRGPGVWSEPQDINLPGNTSQPLDNQISNVTDTSQDSGQELTAGTALVCNGSQNTLSASEDCGCPEPLVLTGESCSCAPGYSLQPASKQCTDVDECRVAVVTGLAACGVHTLCTNTAGSYTCDCEPGFVTSPETSRCVDVDECSFEELCRRELGNTCINTVGSYTCICRPGFQLQASSCVGKRDSMSRSFCVQSPSLSGHHCWG</sequence>
<dbReference type="SUPFAM" id="SSF57184">
    <property type="entry name" value="Growth factor receptor domain"/>
    <property type="match status" value="1"/>
</dbReference>
<evidence type="ECO:0000256" key="7">
    <source>
        <dbReference type="SAM" id="SignalP"/>
    </source>
</evidence>
<keyword evidence="2 7" id="KW-0732">Signal</keyword>
<dbReference type="GeneTree" id="ENSGT00940000164251"/>
<dbReference type="PROSITE" id="PS00010">
    <property type="entry name" value="ASX_HYDROXYL"/>
    <property type="match status" value="2"/>
</dbReference>
<dbReference type="AlphaFoldDB" id="A0A4W3GJI4"/>
<reference evidence="9" key="5">
    <citation type="submission" date="2025-09" db="UniProtKB">
        <authorList>
            <consortium name="Ensembl"/>
        </authorList>
    </citation>
    <scope>IDENTIFICATION</scope>
</reference>
<evidence type="ECO:0000259" key="8">
    <source>
        <dbReference type="PROSITE" id="PS50026"/>
    </source>
</evidence>
<dbReference type="PROSITE" id="PS50026">
    <property type="entry name" value="EGF_3"/>
    <property type="match status" value="2"/>
</dbReference>